<dbReference type="AlphaFoldDB" id="A0A926NPH0"/>
<proteinExistence type="predicted"/>
<accession>A0A926NPH0</accession>
<organism evidence="2 3">
    <name type="scientific">Metabacillus arenae</name>
    <dbReference type="NCBI Taxonomy" id="2771434"/>
    <lineage>
        <taxon>Bacteria</taxon>
        <taxon>Bacillati</taxon>
        <taxon>Bacillota</taxon>
        <taxon>Bacilli</taxon>
        <taxon>Bacillales</taxon>
        <taxon>Bacillaceae</taxon>
        <taxon>Metabacillus</taxon>
    </lineage>
</organism>
<dbReference type="Proteomes" id="UP000626844">
    <property type="component" value="Unassembled WGS sequence"/>
</dbReference>
<evidence type="ECO:0000313" key="3">
    <source>
        <dbReference type="Proteomes" id="UP000626844"/>
    </source>
</evidence>
<evidence type="ECO:0000313" key="2">
    <source>
        <dbReference type="EMBL" id="MBD1381546.1"/>
    </source>
</evidence>
<gene>
    <name evidence="2" type="ORF">IC621_15005</name>
</gene>
<comment type="caution">
    <text evidence="2">The sequence shown here is derived from an EMBL/GenBank/DDBJ whole genome shotgun (WGS) entry which is preliminary data.</text>
</comment>
<feature type="transmembrane region" description="Helical" evidence="1">
    <location>
        <begin position="20"/>
        <end position="39"/>
    </location>
</feature>
<dbReference type="RefSeq" id="WP_191159136.1">
    <property type="nucleotide sequence ID" value="NZ_JACXAI010000019.1"/>
</dbReference>
<protein>
    <submittedName>
        <fullName evidence="2">Uncharacterized protein</fullName>
    </submittedName>
</protein>
<dbReference type="EMBL" id="JACXAI010000019">
    <property type="protein sequence ID" value="MBD1381546.1"/>
    <property type="molecule type" value="Genomic_DNA"/>
</dbReference>
<evidence type="ECO:0000256" key="1">
    <source>
        <dbReference type="SAM" id="Phobius"/>
    </source>
</evidence>
<reference evidence="2" key="1">
    <citation type="submission" date="2020-09" db="EMBL/GenBank/DDBJ databases">
        <title>A novel bacterium of genus Bacillus, isolated from South China Sea.</title>
        <authorList>
            <person name="Huang H."/>
            <person name="Mo K."/>
            <person name="Hu Y."/>
        </authorList>
    </citation>
    <scope>NUCLEOTIDE SEQUENCE</scope>
    <source>
        <strain evidence="2">IB182487</strain>
    </source>
</reference>
<name>A0A926NPH0_9BACI</name>
<keyword evidence="1" id="KW-0472">Membrane</keyword>
<keyword evidence="3" id="KW-1185">Reference proteome</keyword>
<keyword evidence="1" id="KW-1133">Transmembrane helix</keyword>
<keyword evidence="1" id="KW-0812">Transmembrane</keyword>
<sequence>MPIYVEEHKVNVIRGFMADLMIVKLIVAAVLAAAAPVMYKAAMDV</sequence>